<protein>
    <submittedName>
        <fullName evidence="1">Putative ovule protein</fullName>
    </submittedName>
</protein>
<dbReference type="AlphaFoldDB" id="A0A0V0GQK1"/>
<dbReference type="Gene3D" id="3.40.50.300">
    <property type="entry name" value="P-loop containing nucleotide triphosphate hydrolases"/>
    <property type="match status" value="1"/>
</dbReference>
<sequence length="84" mass="9993">MKIKTFKDEDTNISIWNLAGQQEFYALHDLMFPGHGRASIFLIISSLFRKPNNREQKTPDEVEEDLQYWLRFIVSNFKKSTLQQ</sequence>
<dbReference type="PANTHER" id="PTHR47679:SF1">
    <property type="entry name" value="PROTEIN TORNADO 1"/>
    <property type="match status" value="1"/>
</dbReference>
<proteinExistence type="predicted"/>
<dbReference type="PANTHER" id="PTHR47679">
    <property type="entry name" value="PROTEIN TORNADO 1"/>
    <property type="match status" value="1"/>
</dbReference>
<accession>A0A0V0GQK1</accession>
<evidence type="ECO:0000313" key="1">
    <source>
        <dbReference type="EMBL" id="JAP10312.1"/>
    </source>
</evidence>
<reference evidence="1" key="1">
    <citation type="submission" date="2015-12" db="EMBL/GenBank/DDBJ databases">
        <title>Gene expression during late stages of embryo sac development: a critical building block for successful pollen-pistil interactions.</title>
        <authorList>
            <person name="Liu Y."/>
            <person name="Joly V."/>
            <person name="Sabar M."/>
            <person name="Matton D.P."/>
        </authorList>
    </citation>
    <scope>NUCLEOTIDE SEQUENCE</scope>
</reference>
<dbReference type="InterPro" id="IPR027417">
    <property type="entry name" value="P-loop_NTPase"/>
</dbReference>
<name>A0A0V0GQK1_SOLCH</name>
<dbReference type="EMBL" id="GEDG01033334">
    <property type="protein sequence ID" value="JAP10312.1"/>
    <property type="molecule type" value="Transcribed_RNA"/>
</dbReference>
<organism evidence="1">
    <name type="scientific">Solanum chacoense</name>
    <name type="common">Chaco potato</name>
    <dbReference type="NCBI Taxonomy" id="4108"/>
    <lineage>
        <taxon>Eukaryota</taxon>
        <taxon>Viridiplantae</taxon>
        <taxon>Streptophyta</taxon>
        <taxon>Embryophyta</taxon>
        <taxon>Tracheophyta</taxon>
        <taxon>Spermatophyta</taxon>
        <taxon>Magnoliopsida</taxon>
        <taxon>eudicotyledons</taxon>
        <taxon>Gunneridae</taxon>
        <taxon>Pentapetalae</taxon>
        <taxon>asterids</taxon>
        <taxon>lamiids</taxon>
        <taxon>Solanales</taxon>
        <taxon>Solanaceae</taxon>
        <taxon>Solanoideae</taxon>
        <taxon>Solaneae</taxon>
        <taxon>Solanum</taxon>
    </lineage>
</organism>